<name>K3ZKA7_SETIT</name>
<reference evidence="1" key="2">
    <citation type="submission" date="2018-08" db="UniProtKB">
        <authorList>
            <consortium name="EnsemblPlants"/>
        </authorList>
    </citation>
    <scope>IDENTIFICATION</scope>
    <source>
        <strain evidence="1">Yugu1</strain>
    </source>
</reference>
<organism evidence="1 2">
    <name type="scientific">Setaria italica</name>
    <name type="common">Foxtail millet</name>
    <name type="synonym">Panicum italicum</name>
    <dbReference type="NCBI Taxonomy" id="4555"/>
    <lineage>
        <taxon>Eukaryota</taxon>
        <taxon>Viridiplantae</taxon>
        <taxon>Streptophyta</taxon>
        <taxon>Embryophyta</taxon>
        <taxon>Tracheophyta</taxon>
        <taxon>Spermatophyta</taxon>
        <taxon>Magnoliopsida</taxon>
        <taxon>Liliopsida</taxon>
        <taxon>Poales</taxon>
        <taxon>Poaceae</taxon>
        <taxon>PACMAD clade</taxon>
        <taxon>Panicoideae</taxon>
        <taxon>Panicodae</taxon>
        <taxon>Paniceae</taxon>
        <taxon>Cenchrinae</taxon>
        <taxon>Setaria</taxon>
    </lineage>
</organism>
<dbReference type="EnsemblPlants" id="KQK94905">
    <property type="protein sequence ID" value="KQK94905"/>
    <property type="gene ID" value="SETIT_027013mg"/>
</dbReference>
<dbReference type="HOGENOM" id="CLU_2007910_0_0_1"/>
<dbReference type="InParanoid" id="K3ZKA7"/>
<accession>K3ZKA7</accession>
<dbReference type="Gramene" id="KQK94905">
    <property type="protein sequence ID" value="KQK94905"/>
    <property type="gene ID" value="SETIT_027013mg"/>
</dbReference>
<dbReference type="OMA" id="PNECCCE"/>
<dbReference type="EMBL" id="AGNK02005033">
    <property type="status" value="NOT_ANNOTATED_CDS"/>
    <property type="molecule type" value="Genomic_DNA"/>
</dbReference>
<keyword evidence="2" id="KW-1185">Reference proteome</keyword>
<reference evidence="2" key="1">
    <citation type="journal article" date="2012" name="Nat. Biotechnol.">
        <title>Reference genome sequence of the model plant Setaria.</title>
        <authorList>
            <person name="Bennetzen J.L."/>
            <person name="Schmutz J."/>
            <person name="Wang H."/>
            <person name="Percifield R."/>
            <person name="Hawkins J."/>
            <person name="Pontaroli A.C."/>
            <person name="Estep M."/>
            <person name="Feng L."/>
            <person name="Vaughn J.N."/>
            <person name="Grimwood J."/>
            <person name="Jenkins J."/>
            <person name="Barry K."/>
            <person name="Lindquist E."/>
            <person name="Hellsten U."/>
            <person name="Deshpande S."/>
            <person name="Wang X."/>
            <person name="Wu X."/>
            <person name="Mitros T."/>
            <person name="Triplett J."/>
            <person name="Yang X."/>
            <person name="Ye C.Y."/>
            <person name="Mauro-Herrera M."/>
            <person name="Wang L."/>
            <person name="Li P."/>
            <person name="Sharma M."/>
            <person name="Sharma R."/>
            <person name="Ronald P.C."/>
            <person name="Panaud O."/>
            <person name="Kellogg E.A."/>
            <person name="Brutnell T.P."/>
            <person name="Doust A.N."/>
            <person name="Tuskan G.A."/>
            <person name="Rokhsar D."/>
            <person name="Devos K.M."/>
        </authorList>
    </citation>
    <scope>NUCLEOTIDE SEQUENCE [LARGE SCALE GENOMIC DNA]</scope>
    <source>
        <strain evidence="2">cv. Yugu1</strain>
    </source>
</reference>
<dbReference type="AlphaFoldDB" id="K3ZKA7"/>
<evidence type="ECO:0000313" key="2">
    <source>
        <dbReference type="Proteomes" id="UP000004995"/>
    </source>
</evidence>
<proteinExistence type="predicted"/>
<protein>
    <submittedName>
        <fullName evidence="1">Uncharacterized protein</fullName>
    </submittedName>
</protein>
<evidence type="ECO:0000313" key="1">
    <source>
        <dbReference type="EnsemblPlants" id="KQK94905"/>
    </source>
</evidence>
<dbReference type="Proteomes" id="UP000004995">
    <property type="component" value="Unassembled WGS sequence"/>
</dbReference>
<sequence length="124" mass="13759">MIQTQVVLHSSSQIQAKELPLFLMALVRISTARLVYLTAALFLVVTIMSCTSPSCQAGNCIGGQCSPPPPPPLKVDCFVPESQFFCSDFYCPGICRGHNIRRHLLVRAYCNFQVNPNECCCEHH</sequence>